<dbReference type="SMART" id="SM00327">
    <property type="entry name" value="VWA"/>
    <property type="match status" value="1"/>
</dbReference>
<feature type="domain" description="VWFA" evidence="1">
    <location>
        <begin position="67"/>
        <end position="259"/>
    </location>
</feature>
<dbReference type="CDD" id="cd00198">
    <property type="entry name" value="vWFA"/>
    <property type="match status" value="1"/>
</dbReference>
<protein>
    <recommendedName>
        <fullName evidence="1">VWFA domain-containing protein</fullName>
    </recommendedName>
</protein>
<evidence type="ECO:0000259" key="1">
    <source>
        <dbReference type="PROSITE" id="PS50234"/>
    </source>
</evidence>
<name>A0A6C0IDP2_9ZZZZ</name>
<dbReference type="Pfam" id="PF00092">
    <property type="entry name" value="VWA"/>
    <property type="match status" value="1"/>
</dbReference>
<dbReference type="InterPro" id="IPR036465">
    <property type="entry name" value="vWFA_dom_sf"/>
</dbReference>
<dbReference type="InterPro" id="IPR002035">
    <property type="entry name" value="VWF_A"/>
</dbReference>
<sequence length="529" mass="61759">MTHLNNNNNNSDMISNNRLFSEFYTTFENEKLTDTSIISTETSLIDFHFGILKLHSVPASITNNDIELVFVVDHSRSMCDKCSDGKTKMQHIIHTLKNMFLYFHKITSNNLYFTIFIFDERFDTIMERKRIKDYDNIDVILEIINNIEPRGSTDIEKALLKSSEYIVMIKNKYPECIINNIFMTDGQATSGSKNNVTLKNILTFDSNIYNYFIGFGLDHDASLLNFISNEKNSSYYFIDAIEKSGLVYGEILHDILYTLLTDVEIVVENGSIYDYKNNIWVKKLYIGNINGESNKTYHLLSYSPNDCEVIINCKFDKEENKIIVNKLIIENTNHIKYIYRQRTLQLLYDINDYTNKSYEMKSQIKKNIIILFNEIKNYMNNNDLIEDIFLKNLCDDLYISHRTLGSRYGAMYSCARQTSQGTQRCYTVSQTPDYMEPEFGTLRLPKLQRFKTNCFGDDDVFIRPPAEDADANNDNQDILVHHMNDFDDSPYLTPMATQLMREISGMNTLSMQYDKECLSMDDLEETQRY</sequence>
<dbReference type="EMBL" id="MN740164">
    <property type="protein sequence ID" value="QHT91208.1"/>
    <property type="molecule type" value="Genomic_DNA"/>
</dbReference>
<organism evidence="2">
    <name type="scientific">viral metagenome</name>
    <dbReference type="NCBI Taxonomy" id="1070528"/>
    <lineage>
        <taxon>unclassified sequences</taxon>
        <taxon>metagenomes</taxon>
        <taxon>organismal metagenomes</taxon>
    </lineage>
</organism>
<dbReference type="AlphaFoldDB" id="A0A6C0IDP2"/>
<proteinExistence type="predicted"/>
<reference evidence="2" key="1">
    <citation type="journal article" date="2020" name="Nature">
        <title>Giant virus diversity and host interactions through global metagenomics.</title>
        <authorList>
            <person name="Schulz F."/>
            <person name="Roux S."/>
            <person name="Paez-Espino D."/>
            <person name="Jungbluth S."/>
            <person name="Walsh D.A."/>
            <person name="Denef V.J."/>
            <person name="McMahon K.D."/>
            <person name="Konstantinidis K.T."/>
            <person name="Eloe-Fadrosh E.A."/>
            <person name="Kyrpides N.C."/>
            <person name="Woyke T."/>
        </authorList>
    </citation>
    <scope>NUCLEOTIDE SEQUENCE</scope>
    <source>
        <strain evidence="2">GVMAG-M-3300023184-72</strain>
    </source>
</reference>
<dbReference type="PROSITE" id="PS50234">
    <property type="entry name" value="VWFA"/>
    <property type="match status" value="1"/>
</dbReference>
<evidence type="ECO:0000313" key="2">
    <source>
        <dbReference type="EMBL" id="QHT91208.1"/>
    </source>
</evidence>
<dbReference type="SUPFAM" id="SSF53300">
    <property type="entry name" value="vWA-like"/>
    <property type="match status" value="1"/>
</dbReference>
<accession>A0A6C0IDP2</accession>
<dbReference type="Gene3D" id="3.40.50.410">
    <property type="entry name" value="von Willebrand factor, type A domain"/>
    <property type="match status" value="1"/>
</dbReference>